<reference evidence="1" key="1">
    <citation type="submission" date="2022-12" db="EMBL/GenBank/DDBJ databases">
        <authorList>
            <person name="Krivoruchko A.V."/>
            <person name="Elkin A."/>
        </authorList>
    </citation>
    <scope>NUCLEOTIDE SEQUENCE</scope>
    <source>
        <strain evidence="1">IEGM 1388</strain>
    </source>
</reference>
<dbReference type="Proteomes" id="UP001067235">
    <property type="component" value="Unassembled WGS sequence"/>
</dbReference>
<accession>A0ABT4N161</accession>
<gene>
    <name evidence="1" type="ORF">O4213_23620</name>
</gene>
<name>A0ABT4N161_GORRU</name>
<protein>
    <submittedName>
        <fullName evidence="1">Uncharacterized protein</fullName>
    </submittedName>
</protein>
<proteinExistence type="predicted"/>
<evidence type="ECO:0000313" key="2">
    <source>
        <dbReference type="Proteomes" id="UP001067235"/>
    </source>
</evidence>
<organism evidence="1 2">
    <name type="scientific">Gordonia rubripertincta</name>
    <name type="common">Rhodococcus corallinus</name>
    <dbReference type="NCBI Taxonomy" id="36822"/>
    <lineage>
        <taxon>Bacteria</taxon>
        <taxon>Bacillati</taxon>
        <taxon>Actinomycetota</taxon>
        <taxon>Actinomycetes</taxon>
        <taxon>Mycobacteriales</taxon>
        <taxon>Gordoniaceae</taxon>
        <taxon>Gordonia</taxon>
    </lineage>
</organism>
<evidence type="ECO:0000313" key="1">
    <source>
        <dbReference type="EMBL" id="MCZ4552998.1"/>
    </source>
</evidence>
<keyword evidence="2" id="KW-1185">Reference proteome</keyword>
<comment type="caution">
    <text evidence="1">The sequence shown here is derived from an EMBL/GenBank/DDBJ whole genome shotgun (WGS) entry which is preliminary data.</text>
</comment>
<sequence length="106" mass="11876">MLEEALTNGGPQDSGSLRVAATWLWTRFDQISNSELVGLLNRGGLAPADSTDLKQVDRAIQVACRTMFFELLDWALVAGERYRAMAPTYRKESIDFSDSTMFAFQH</sequence>
<dbReference type="EMBL" id="JAPWIE010000008">
    <property type="protein sequence ID" value="MCZ4552998.1"/>
    <property type="molecule type" value="Genomic_DNA"/>
</dbReference>
<dbReference type="RefSeq" id="WP_301573616.1">
    <property type="nucleotide sequence ID" value="NZ_JAPWIE010000008.1"/>
</dbReference>